<reference evidence="2 3" key="1">
    <citation type="submission" date="2010-07" db="EMBL/GenBank/DDBJ databases">
        <title>The draft genome of Paenibacillus curdlanolyticus YK9.</title>
        <authorList>
            <consortium name="US DOE Joint Genome Institute (JGI-PGF)"/>
            <person name="Lucas S."/>
            <person name="Copeland A."/>
            <person name="Lapidus A."/>
            <person name="Cheng J.-F."/>
            <person name="Bruce D."/>
            <person name="Goodwin L."/>
            <person name="Pitluck S."/>
            <person name="Land M.L."/>
            <person name="Hauser L."/>
            <person name="Chang Y.-J."/>
            <person name="Jeffries C."/>
            <person name="Anderson I.J."/>
            <person name="Johnson E."/>
            <person name="Loganathan U."/>
            <person name="Mulhopadhyay B."/>
            <person name="Kyrpides N."/>
            <person name="Woyke T.J."/>
        </authorList>
    </citation>
    <scope>NUCLEOTIDE SEQUENCE [LARGE SCALE GENOMIC DNA]</scope>
    <source>
        <strain evidence="2 3">YK9</strain>
    </source>
</reference>
<dbReference type="CDD" id="cd00519">
    <property type="entry name" value="Lipase_3"/>
    <property type="match status" value="1"/>
</dbReference>
<dbReference type="eggNOG" id="COG3675">
    <property type="taxonomic scope" value="Bacteria"/>
</dbReference>
<protein>
    <submittedName>
        <fullName evidence="2">Lipase class 3</fullName>
    </submittedName>
</protein>
<dbReference type="RefSeq" id="WP_006038448.1">
    <property type="nucleotide sequence ID" value="NZ_AEDD01000006.1"/>
</dbReference>
<dbReference type="InterPro" id="IPR002921">
    <property type="entry name" value="Fungal_lipase-type"/>
</dbReference>
<dbReference type="Proteomes" id="UP000005387">
    <property type="component" value="Unassembled WGS sequence"/>
</dbReference>
<organism evidence="2 3">
    <name type="scientific">Paenibacillus curdlanolyticus YK9</name>
    <dbReference type="NCBI Taxonomy" id="717606"/>
    <lineage>
        <taxon>Bacteria</taxon>
        <taxon>Bacillati</taxon>
        <taxon>Bacillota</taxon>
        <taxon>Bacilli</taxon>
        <taxon>Bacillales</taxon>
        <taxon>Paenibacillaceae</taxon>
        <taxon>Paenibacillus</taxon>
    </lineage>
</organism>
<dbReference type="Gene3D" id="3.40.50.1820">
    <property type="entry name" value="alpha/beta hydrolase"/>
    <property type="match status" value="1"/>
</dbReference>
<dbReference type="InterPro" id="IPR051218">
    <property type="entry name" value="Sec_MonoDiacylglyc_Lipase"/>
</dbReference>
<dbReference type="EMBL" id="AEDD01000006">
    <property type="protein sequence ID" value="EFM10544.1"/>
    <property type="molecule type" value="Genomic_DNA"/>
</dbReference>
<evidence type="ECO:0000313" key="3">
    <source>
        <dbReference type="Proteomes" id="UP000005387"/>
    </source>
</evidence>
<accession>E0I9W7</accession>
<keyword evidence="3" id="KW-1185">Reference proteome</keyword>
<sequence length="277" mass="31232">MKVRSKDEEAVFDIRTALFLAAVCEQTYVQFNSRDGMFFIPAGYRAVGTIKAQAYESKPEYFGFLIESEHSAILAFRGTRSTMDWVSDFISQQIKCKPVKPPSLTHKGFTDIYMSCRDTVLALVRNVSPDKKLYITGHSLGGALATLAALDTAFNDKREPTVYTFGAPRVGDPKFSRIYNRTIKHHWRVQNEFDIVPLLPPLVYRQPKTRKLFYYMHVKTEIKRSFRMGSVSGNHVLSSYFANLSKDDPAFAAALCEGPLGWCPSPPPRPTEPDGLS</sequence>
<dbReference type="OrthoDB" id="5522031at2"/>
<dbReference type="SUPFAM" id="SSF53474">
    <property type="entry name" value="alpha/beta-Hydrolases"/>
    <property type="match status" value="1"/>
</dbReference>
<gene>
    <name evidence="2" type="ORF">PaecuDRAFT_2454</name>
</gene>
<dbReference type="GO" id="GO:0006629">
    <property type="term" value="P:lipid metabolic process"/>
    <property type="evidence" value="ECO:0007669"/>
    <property type="project" value="InterPro"/>
</dbReference>
<feature type="domain" description="Fungal lipase-type" evidence="1">
    <location>
        <begin position="74"/>
        <end position="202"/>
    </location>
</feature>
<dbReference type="PANTHER" id="PTHR45856:SF24">
    <property type="entry name" value="FUNGAL LIPASE-LIKE DOMAIN-CONTAINING PROTEIN"/>
    <property type="match status" value="1"/>
</dbReference>
<dbReference type="PANTHER" id="PTHR45856">
    <property type="entry name" value="ALPHA/BETA-HYDROLASES SUPERFAMILY PROTEIN"/>
    <property type="match status" value="1"/>
</dbReference>
<evidence type="ECO:0000313" key="2">
    <source>
        <dbReference type="EMBL" id="EFM10544.1"/>
    </source>
</evidence>
<name>E0I9W7_9BACL</name>
<evidence type="ECO:0000259" key="1">
    <source>
        <dbReference type="Pfam" id="PF01764"/>
    </source>
</evidence>
<dbReference type="Pfam" id="PF01764">
    <property type="entry name" value="Lipase_3"/>
    <property type="match status" value="1"/>
</dbReference>
<dbReference type="STRING" id="717606.PaecuDRAFT_2454"/>
<proteinExistence type="predicted"/>
<dbReference type="AlphaFoldDB" id="E0I9W7"/>
<dbReference type="InterPro" id="IPR029058">
    <property type="entry name" value="AB_hydrolase_fold"/>
</dbReference>